<keyword evidence="3" id="KW-1185">Reference proteome</keyword>
<dbReference type="CDD" id="cd10936">
    <property type="entry name" value="CE4_DAC2"/>
    <property type="match status" value="1"/>
</dbReference>
<feature type="compositionally biased region" description="Low complexity" evidence="1">
    <location>
        <begin position="119"/>
        <end position="166"/>
    </location>
</feature>
<dbReference type="RefSeq" id="WP_052244387.1">
    <property type="nucleotide sequence ID" value="NZ_JSUQ01000006.1"/>
</dbReference>
<name>A0A0B3S413_9RHOB</name>
<organism evidence="2 3">
    <name type="scientific">Mameliella alba</name>
    <dbReference type="NCBI Taxonomy" id="561184"/>
    <lineage>
        <taxon>Bacteria</taxon>
        <taxon>Pseudomonadati</taxon>
        <taxon>Pseudomonadota</taxon>
        <taxon>Alphaproteobacteria</taxon>
        <taxon>Rhodobacterales</taxon>
        <taxon>Roseobacteraceae</taxon>
        <taxon>Mameliella</taxon>
    </lineage>
</organism>
<dbReference type="OrthoDB" id="7658418at2"/>
<accession>A0A0B3S413</accession>
<dbReference type="Gene3D" id="3.20.20.370">
    <property type="entry name" value="Glycoside hydrolase/deacetylase"/>
    <property type="match status" value="1"/>
</dbReference>
<feature type="compositionally biased region" description="Basic and acidic residues" evidence="1">
    <location>
        <begin position="97"/>
        <end position="111"/>
    </location>
</feature>
<feature type="compositionally biased region" description="Pro residues" evidence="1">
    <location>
        <begin position="231"/>
        <end position="251"/>
    </location>
</feature>
<reference evidence="2 3" key="1">
    <citation type="submission" date="2014-10" db="EMBL/GenBank/DDBJ databases">
        <title>Genome sequence of Ponticoccus sp. strain UMTAT08 isolated from clonal culture of toxic dinoflagellate Alexandrium tamiyavanichii.</title>
        <authorList>
            <person name="Gan H.Y."/>
            <person name="Muhd D.-D."/>
            <person name="Mohd Noor M.E."/>
            <person name="Yeong Y.S."/>
            <person name="Usup G."/>
        </authorList>
    </citation>
    <scope>NUCLEOTIDE SEQUENCE [LARGE SCALE GENOMIC DNA]</scope>
    <source>
        <strain evidence="2 3">UMTAT08</strain>
    </source>
</reference>
<dbReference type="Pfam" id="PF04748">
    <property type="entry name" value="Polysacc_deac_2"/>
    <property type="match status" value="1"/>
</dbReference>
<feature type="compositionally biased region" description="Acidic residues" evidence="1">
    <location>
        <begin position="70"/>
        <end position="79"/>
    </location>
</feature>
<dbReference type="STRING" id="561184.SAMN05216376_10197"/>
<dbReference type="InterPro" id="IPR011330">
    <property type="entry name" value="Glyco_hydro/deAcase_b/a-brl"/>
</dbReference>
<dbReference type="SUPFAM" id="SSF88713">
    <property type="entry name" value="Glycoside hydrolase/deacetylase"/>
    <property type="match status" value="1"/>
</dbReference>
<dbReference type="AlphaFoldDB" id="A0A0B3S413"/>
<feature type="region of interest" description="Disordered" evidence="1">
    <location>
        <begin position="29"/>
        <end position="323"/>
    </location>
</feature>
<gene>
    <name evidence="2" type="ORF">OA50_01757</name>
</gene>
<dbReference type="Proteomes" id="UP000030960">
    <property type="component" value="Unassembled WGS sequence"/>
</dbReference>
<sequence length="555" mass="55391">MARGFLSGAIWGVVFSGAGLAAVSLNTPLPEGPAIVPPPGGAVDSSLLDKTPDAEPDAGPDGKPVAQPDPDIETVDDPAPDASAPRVVETPEAGDVADPKPDLSEPGRRPVPESGVDRPAAPAGAPAAPSGPVAVGADTAPPAAPRVGGAPDAPEGAAPAPDGAAPVSVGRDAPVKPGAKTSAPGAPRPEAQPIIVTGPAQPPAPVVPDGDSALVTERVDGPDAADAAPVDPAPVDPAPEAPEPAAAPDPDAPASEPDGPRAATLAPDPALEPVLETTEPAPEPTGPAIGKPARSLVDRAAPAAPDPTPEPEDTEPAAPPSALAALPADSPLVRFAAPVEVASDVPRMAIVLIDYGSGPLGPSGLEAFPFPVSFAISPNHPDAAAAARGYRDLGFEVLVLGDMPDGAQAADVEVAMEGLMRAVPDVVAVLEDPDGDLQETRDVSSQVAAFLADSGHGLITQPKGLNTAQKLALKDGVPSVTLFRDFDGEGQDATMIRRTLDQAAFRARQEGGVVMMGRLRADTISALVLWGLQDRSGTIALVPTSLVLAESLAAE</sequence>
<evidence type="ECO:0000313" key="3">
    <source>
        <dbReference type="Proteomes" id="UP000030960"/>
    </source>
</evidence>
<evidence type="ECO:0000313" key="2">
    <source>
        <dbReference type="EMBL" id="KHQ53768.1"/>
    </source>
</evidence>
<comment type="caution">
    <text evidence="2">The sequence shown here is derived from an EMBL/GenBank/DDBJ whole genome shotgun (WGS) entry which is preliminary data.</text>
</comment>
<dbReference type="GO" id="GO:0005975">
    <property type="term" value="P:carbohydrate metabolic process"/>
    <property type="evidence" value="ECO:0007669"/>
    <property type="project" value="InterPro"/>
</dbReference>
<evidence type="ECO:0000256" key="1">
    <source>
        <dbReference type="SAM" id="MobiDB-lite"/>
    </source>
</evidence>
<dbReference type="PATRIC" id="fig|1515334.3.peg.1768"/>
<protein>
    <submittedName>
        <fullName evidence="2">YibQ protein</fullName>
    </submittedName>
</protein>
<dbReference type="EMBL" id="JSUQ01000006">
    <property type="protein sequence ID" value="KHQ53768.1"/>
    <property type="molecule type" value="Genomic_DNA"/>
</dbReference>
<proteinExistence type="predicted"/>
<dbReference type="InterPro" id="IPR006837">
    <property type="entry name" value="Divergent_DAC"/>
</dbReference>